<evidence type="ECO:0000259" key="1">
    <source>
        <dbReference type="Pfam" id="PF14379"/>
    </source>
</evidence>
<dbReference type="Pfam" id="PF14379">
    <property type="entry name" value="Myb_CC_LHEQLE"/>
    <property type="match status" value="1"/>
</dbReference>
<comment type="caution">
    <text evidence="2">The sequence shown here is derived from an EMBL/GenBank/DDBJ whole genome shotgun (WGS) entry which is preliminary data.</text>
</comment>
<organism evidence="2 3">
    <name type="scientific">Striga hermonthica</name>
    <name type="common">Purple witchweed</name>
    <name type="synonym">Buchnera hermonthica</name>
    <dbReference type="NCBI Taxonomy" id="68872"/>
    <lineage>
        <taxon>Eukaryota</taxon>
        <taxon>Viridiplantae</taxon>
        <taxon>Streptophyta</taxon>
        <taxon>Embryophyta</taxon>
        <taxon>Tracheophyta</taxon>
        <taxon>Spermatophyta</taxon>
        <taxon>Magnoliopsida</taxon>
        <taxon>eudicotyledons</taxon>
        <taxon>Gunneridae</taxon>
        <taxon>Pentapetalae</taxon>
        <taxon>asterids</taxon>
        <taxon>lamiids</taxon>
        <taxon>Lamiales</taxon>
        <taxon>Orobanchaceae</taxon>
        <taxon>Buchnereae</taxon>
        <taxon>Striga</taxon>
    </lineage>
</organism>
<dbReference type="PANTHER" id="PTHR15319">
    <property type="entry name" value="TATA BOX-BINDING PROTEIN ASSOCIATED FACTOR RNA POLYMERASE I SUBUNIT C"/>
    <property type="match status" value="1"/>
</dbReference>
<dbReference type="InterPro" id="IPR025756">
    <property type="entry name" value="Myb_CC_LHEQLE"/>
</dbReference>
<accession>A0A9N7N2G2</accession>
<name>A0A9N7N2G2_STRHE</name>
<dbReference type="EMBL" id="CACSLK010020742">
    <property type="protein sequence ID" value="CAA0821218.1"/>
    <property type="molecule type" value="Genomic_DNA"/>
</dbReference>
<evidence type="ECO:0000313" key="2">
    <source>
        <dbReference type="EMBL" id="CAA0821218.1"/>
    </source>
</evidence>
<feature type="domain" description="MYB-CC type transcription factor LHEQLE-containing" evidence="1">
    <location>
        <begin position="313"/>
        <end position="359"/>
    </location>
</feature>
<dbReference type="GO" id="GO:0001164">
    <property type="term" value="F:RNA polymerase I core promoter sequence-specific DNA binding"/>
    <property type="evidence" value="ECO:0007669"/>
    <property type="project" value="TreeGrafter"/>
</dbReference>
<dbReference type="GO" id="GO:0001650">
    <property type="term" value="C:fibrillar center"/>
    <property type="evidence" value="ECO:0007669"/>
    <property type="project" value="TreeGrafter"/>
</dbReference>
<dbReference type="OrthoDB" id="2382881at2759"/>
<sequence length="371" mass="42627">MSRPVWVDWRQKKHLALGFCILEADISAQLLSVDSFGGFVLIRLTSCGKLEAQPYHAAWEPEKFQGHKRKSADLEENRLYDAMELEFEGVKKIQHINLSFLDAFLKGNLEKCIETCHKLKNLGLLEARSSIGISAVLDDISWPTSVHEIGLMSVFAALPMGLLPSAFAVYSDFDVDHGNEPLEFLNIPDLPQAPPFPFRRPSFRSNQRSTKVQPPDALVGPVIPPLFLTALYRLLVEERKSKRELYPEESEAFSTHVQFKSQCEKVMKAVREHIAENGEDDYVSLADDIERNPEKKPKNVADMKSLDLKITMGITEALRMQMEVQKQLHEQLEIQRNLQLRIEEQGKNLQMMFERQRKMEEEKKQKPEEHC</sequence>
<gene>
    <name evidence="2" type="ORF">SHERM_19220</name>
</gene>
<dbReference type="Proteomes" id="UP001153555">
    <property type="component" value="Unassembled WGS sequence"/>
</dbReference>
<proteinExistence type="predicted"/>
<reference evidence="2" key="1">
    <citation type="submission" date="2019-12" db="EMBL/GenBank/DDBJ databases">
        <authorList>
            <person name="Scholes J."/>
        </authorList>
    </citation>
    <scope>NUCLEOTIDE SEQUENCE</scope>
</reference>
<keyword evidence="3" id="KW-1185">Reference proteome</keyword>
<protein>
    <recommendedName>
        <fullName evidence="1">MYB-CC type transcription factor LHEQLE-containing domain-containing protein</fullName>
    </recommendedName>
</protein>
<dbReference type="InterPro" id="IPR038801">
    <property type="entry name" value="TAF1C"/>
</dbReference>
<dbReference type="AlphaFoldDB" id="A0A9N7N2G2"/>
<dbReference type="PANTHER" id="PTHR15319:SF1">
    <property type="entry name" value="TATA BOX-BINDING PROTEIN-ASSOCIATED FACTOR RNA POLYMERASE I SUBUNIT C"/>
    <property type="match status" value="1"/>
</dbReference>
<evidence type="ECO:0000313" key="3">
    <source>
        <dbReference type="Proteomes" id="UP001153555"/>
    </source>
</evidence>